<protein>
    <submittedName>
        <fullName evidence="3">Scr1 family TA system antitoxin-like transcriptional regulator</fullName>
    </submittedName>
</protein>
<dbReference type="Gene3D" id="1.10.260.40">
    <property type="entry name" value="lambda repressor-like DNA-binding domains"/>
    <property type="match status" value="1"/>
</dbReference>
<dbReference type="EMBL" id="JBHSXS010000020">
    <property type="protein sequence ID" value="MFC6883544.1"/>
    <property type="molecule type" value="Genomic_DNA"/>
</dbReference>
<proteinExistence type="predicted"/>
<dbReference type="Pfam" id="PF13560">
    <property type="entry name" value="HTH_31"/>
    <property type="match status" value="2"/>
</dbReference>
<gene>
    <name evidence="3" type="ORF">ACFQKB_27550</name>
</gene>
<evidence type="ECO:0000256" key="1">
    <source>
        <dbReference type="SAM" id="MobiDB-lite"/>
    </source>
</evidence>
<dbReference type="RefSeq" id="WP_378063683.1">
    <property type="nucleotide sequence ID" value="NZ_JBHSXS010000020.1"/>
</dbReference>
<evidence type="ECO:0000313" key="3">
    <source>
        <dbReference type="EMBL" id="MFC6883544.1"/>
    </source>
</evidence>
<feature type="domain" description="HTH cro/C1-type" evidence="2">
    <location>
        <begin position="232"/>
        <end position="287"/>
    </location>
</feature>
<evidence type="ECO:0000313" key="4">
    <source>
        <dbReference type="Proteomes" id="UP001596380"/>
    </source>
</evidence>
<feature type="domain" description="HTH cro/C1-type" evidence="2">
    <location>
        <begin position="21"/>
        <end position="77"/>
    </location>
</feature>
<name>A0ABW2CPJ8_9ACTN</name>
<feature type="region of interest" description="Disordered" evidence="1">
    <location>
        <begin position="85"/>
        <end position="120"/>
    </location>
</feature>
<feature type="domain" description="HTH cro/C1-type" evidence="2">
    <location>
        <begin position="130"/>
        <end position="192"/>
    </location>
</feature>
<dbReference type="InterPro" id="IPR043917">
    <property type="entry name" value="DUF5753"/>
</dbReference>
<keyword evidence="4" id="KW-1185">Reference proteome</keyword>
<dbReference type="CDD" id="cd00093">
    <property type="entry name" value="HTH_XRE"/>
    <property type="match status" value="2"/>
</dbReference>
<feature type="compositionally biased region" description="Basic and acidic residues" evidence="1">
    <location>
        <begin position="91"/>
        <end position="108"/>
    </location>
</feature>
<organism evidence="3 4">
    <name type="scientific">Actinomadura yumaensis</name>
    <dbReference type="NCBI Taxonomy" id="111807"/>
    <lineage>
        <taxon>Bacteria</taxon>
        <taxon>Bacillati</taxon>
        <taxon>Actinomycetota</taxon>
        <taxon>Actinomycetes</taxon>
        <taxon>Streptosporangiales</taxon>
        <taxon>Thermomonosporaceae</taxon>
        <taxon>Actinomadura</taxon>
    </lineage>
</organism>
<evidence type="ECO:0000259" key="2">
    <source>
        <dbReference type="SMART" id="SM00530"/>
    </source>
</evidence>
<sequence>MPRQEKPLDPSAGPVAAFALALRTLREKAGKPTYRAMAARCHYSYSILSEAAGGRDFPTWPVTSAYVEVCGGELREWRERWRETAAALGRPDGDDRERPPPEKGRVETPPRPSLSADPSRARTLRELMDELDRLREQAGLSLRRLVELSRRDPENGILARTTVSEYLRAERQPRPQDVTRIAQLCGATHHELRVWARACHRVLAPESSNVRPEAGSPWRAGPTVARLRLGARLRVHREASGIARHEAGYRIRSSDSKISRMELGRVGFKERDISDLLTLYGVTDQDERAALLRLAEDANTLGWWAPYAEALPSSFEPYLGLEDAASLIRVYEAMAVPDLLQTEEYADAAVRLRDPRAPEDRVRLQVELRMARQERLARPGGPRVWAVLDEAVLHRWVGGEAVTRRQIEHLAALAERPETTVQILPLSRPVHGGPNGRFTVLRFDQDELPDVVYIEQLASAVHVEKAGDLSRYLLVLDRLCVAASAPSDTARVLRDFLSRPGVPSGG</sequence>
<comment type="caution">
    <text evidence="3">The sequence shown here is derived from an EMBL/GenBank/DDBJ whole genome shotgun (WGS) entry which is preliminary data.</text>
</comment>
<accession>A0ABW2CPJ8</accession>
<dbReference type="InterPro" id="IPR001387">
    <property type="entry name" value="Cro/C1-type_HTH"/>
</dbReference>
<dbReference type="SMART" id="SM00530">
    <property type="entry name" value="HTH_XRE"/>
    <property type="match status" value="3"/>
</dbReference>
<dbReference type="Pfam" id="PF19054">
    <property type="entry name" value="DUF5753"/>
    <property type="match status" value="1"/>
</dbReference>
<dbReference type="Proteomes" id="UP001596380">
    <property type="component" value="Unassembled WGS sequence"/>
</dbReference>
<dbReference type="InterPro" id="IPR010982">
    <property type="entry name" value="Lambda_DNA-bd_dom_sf"/>
</dbReference>
<reference evidence="4" key="1">
    <citation type="journal article" date="2019" name="Int. J. Syst. Evol. Microbiol.">
        <title>The Global Catalogue of Microorganisms (GCM) 10K type strain sequencing project: providing services to taxonomists for standard genome sequencing and annotation.</title>
        <authorList>
            <consortium name="The Broad Institute Genomics Platform"/>
            <consortium name="The Broad Institute Genome Sequencing Center for Infectious Disease"/>
            <person name="Wu L."/>
            <person name="Ma J."/>
        </authorList>
    </citation>
    <scope>NUCLEOTIDE SEQUENCE [LARGE SCALE GENOMIC DNA]</scope>
    <source>
        <strain evidence="4">JCM 3369</strain>
    </source>
</reference>